<dbReference type="Proteomes" id="UP001232063">
    <property type="component" value="Unassembled WGS sequence"/>
</dbReference>
<feature type="domain" description="DUF1990" evidence="1">
    <location>
        <begin position="77"/>
        <end position="175"/>
    </location>
</feature>
<sequence>MLIYLKNQQKNFPVLLETFKRVSVMPYDRTRLVEKVSEIVLTVDRNIEELNLQTLFSYKVFPENILIALGQWEIEHRDMQVGDTIVQQVFIPPIQIFSQKAVFGVRISEIIDEPQQKGFSYETLEGHIEKGISTFTIEQTNKGLVFKIHTFSVPGNWFTRLVGPVFAIPYQTYCTQAALKKIKHDVSNRFI</sequence>
<accession>A0AAE3QW36</accession>
<reference evidence="2" key="1">
    <citation type="submission" date="2023-05" db="EMBL/GenBank/DDBJ databases">
        <authorList>
            <person name="Zhang X."/>
        </authorList>
    </citation>
    <scope>NUCLEOTIDE SEQUENCE</scope>
    <source>
        <strain evidence="2">BD1B2-1</strain>
    </source>
</reference>
<evidence type="ECO:0000313" key="3">
    <source>
        <dbReference type="Proteomes" id="UP001232063"/>
    </source>
</evidence>
<name>A0AAE3QW36_9BACT</name>
<dbReference type="AlphaFoldDB" id="A0AAE3QW36"/>
<evidence type="ECO:0000313" key="2">
    <source>
        <dbReference type="EMBL" id="MDJ1499011.1"/>
    </source>
</evidence>
<keyword evidence="3" id="KW-1185">Reference proteome</keyword>
<organism evidence="2 3">
    <name type="scientific">Xanthocytophaga agilis</name>
    <dbReference type="NCBI Taxonomy" id="3048010"/>
    <lineage>
        <taxon>Bacteria</taxon>
        <taxon>Pseudomonadati</taxon>
        <taxon>Bacteroidota</taxon>
        <taxon>Cytophagia</taxon>
        <taxon>Cytophagales</taxon>
        <taxon>Rhodocytophagaceae</taxon>
        <taxon>Xanthocytophaga</taxon>
    </lineage>
</organism>
<proteinExistence type="predicted"/>
<comment type="caution">
    <text evidence="2">The sequence shown here is derived from an EMBL/GenBank/DDBJ whole genome shotgun (WGS) entry which is preliminary data.</text>
</comment>
<dbReference type="EMBL" id="JASJOU010000001">
    <property type="protein sequence ID" value="MDJ1499011.1"/>
    <property type="molecule type" value="Genomic_DNA"/>
</dbReference>
<dbReference type="RefSeq" id="WP_314508536.1">
    <property type="nucleotide sequence ID" value="NZ_JASJOU010000001.1"/>
</dbReference>
<evidence type="ECO:0000259" key="1">
    <source>
        <dbReference type="Pfam" id="PF09348"/>
    </source>
</evidence>
<dbReference type="InterPro" id="IPR018960">
    <property type="entry name" value="DUF1990"/>
</dbReference>
<protein>
    <submittedName>
        <fullName evidence="2">DUF1990 family protein</fullName>
    </submittedName>
</protein>
<dbReference type="Pfam" id="PF09348">
    <property type="entry name" value="DUF1990"/>
    <property type="match status" value="1"/>
</dbReference>
<gene>
    <name evidence="2" type="ORF">QNI22_00065</name>
</gene>